<name>A0A1T2XHN6_9BACL</name>
<dbReference type="Proteomes" id="UP000190188">
    <property type="component" value="Unassembled WGS sequence"/>
</dbReference>
<organism evidence="1 2">
    <name type="scientific">Paenibacillus selenitireducens</name>
    <dbReference type="NCBI Taxonomy" id="1324314"/>
    <lineage>
        <taxon>Bacteria</taxon>
        <taxon>Bacillati</taxon>
        <taxon>Bacillota</taxon>
        <taxon>Bacilli</taxon>
        <taxon>Bacillales</taxon>
        <taxon>Paenibacillaceae</taxon>
        <taxon>Paenibacillus</taxon>
    </lineage>
</organism>
<accession>A0A1T2XHN6</accession>
<keyword evidence="2" id="KW-1185">Reference proteome</keyword>
<proteinExistence type="predicted"/>
<dbReference type="STRING" id="1324314.BVG16_09500"/>
<comment type="caution">
    <text evidence="1">The sequence shown here is derived from an EMBL/GenBank/DDBJ whole genome shotgun (WGS) entry which is preliminary data.</text>
</comment>
<reference evidence="1 2" key="1">
    <citation type="submission" date="2017-01" db="EMBL/GenBank/DDBJ databases">
        <title>Genome analysis of Paenibacillus selenitrireducens ES3-24.</title>
        <authorList>
            <person name="Xu D."/>
            <person name="Yao R."/>
            <person name="Zheng S."/>
        </authorList>
    </citation>
    <scope>NUCLEOTIDE SEQUENCE [LARGE SCALE GENOMIC DNA]</scope>
    <source>
        <strain evidence="1 2">ES3-24</strain>
    </source>
</reference>
<evidence type="ECO:0000313" key="2">
    <source>
        <dbReference type="Proteomes" id="UP000190188"/>
    </source>
</evidence>
<dbReference type="AlphaFoldDB" id="A0A1T2XHN6"/>
<protein>
    <submittedName>
        <fullName evidence="1">Uncharacterized protein</fullName>
    </submittedName>
</protein>
<evidence type="ECO:0000313" key="1">
    <source>
        <dbReference type="EMBL" id="OPA79312.1"/>
    </source>
</evidence>
<gene>
    <name evidence="1" type="ORF">BVG16_09500</name>
</gene>
<dbReference type="EMBL" id="MSZX01000003">
    <property type="protein sequence ID" value="OPA79312.1"/>
    <property type="molecule type" value="Genomic_DNA"/>
</dbReference>
<sequence>MDKLGPPAIELLPVISSGAMNLPTDMKFPWIGVKPRYFRHGINAEIASGPASYRRTNLAWAVTAHPSPGQPSGFGSHACIYKRRFHKIRSSEGVDKGLKV</sequence>